<dbReference type="PROSITE" id="PS51296">
    <property type="entry name" value="RIESKE"/>
    <property type="match status" value="1"/>
</dbReference>
<sequence length="435" mass="49048">MQGPKIEPLVEDDRERGTFRVHRSTFTDPAILERERSEIFDRCWLYAGHESELRNPGDYITRKVGGRPLLLTRDANGQRRAFLNSCTHRGNAVCRERSGNARVFTCFYHAWSFNLEGSLVGLPGEDAYSAAFDKKQMGLKPVPRFESYRGMMFVSFDPDIIDLPTYLGDAREYIDAMLDYGGDDVEIVPGAQAYSMRANWKLLVENSIDAYHVMSTHQRYFRQFLPDIGMDPNQWIGPGSMSATRGIALDNGHALIESPLLPTPLTGSAKSELEAIRATLDEKFGKERASRIADYSRNIFIYPNLILISMWRTVRTFYPVSPDFIEIDAWALLPENESQELRERRFENFISFLGPAGFGTPDDVSGLEGCQRAFASQKEVGWSDISRGMGRAPLASDELQMRGFWRRWHAMMLGADGPTDCSDGSDTVVATTATQ</sequence>
<evidence type="ECO:0000256" key="5">
    <source>
        <dbReference type="ARBA" id="ARBA00023002"/>
    </source>
</evidence>
<name>A0A975XBA1_9BURK</name>
<dbReference type="EMBL" id="OFSP01000037">
    <property type="protein sequence ID" value="SOY64341.1"/>
    <property type="molecule type" value="Genomic_DNA"/>
</dbReference>
<keyword evidence="2" id="KW-0001">2Fe-2S</keyword>
<evidence type="ECO:0000256" key="2">
    <source>
        <dbReference type="ARBA" id="ARBA00022714"/>
    </source>
</evidence>
<keyword evidence="4" id="KW-0223">Dioxygenase</keyword>
<dbReference type="GO" id="GO:0005506">
    <property type="term" value="F:iron ion binding"/>
    <property type="evidence" value="ECO:0007669"/>
    <property type="project" value="InterPro"/>
</dbReference>
<dbReference type="Gene3D" id="3.90.380.10">
    <property type="entry name" value="Naphthalene 1,2-dioxygenase Alpha Subunit, Chain A, domain 1"/>
    <property type="match status" value="1"/>
</dbReference>
<evidence type="ECO:0000259" key="9">
    <source>
        <dbReference type="PROSITE" id="PS51296"/>
    </source>
</evidence>
<dbReference type="PROSITE" id="PS00570">
    <property type="entry name" value="RING_HYDROXYL_ALPHA"/>
    <property type="match status" value="1"/>
</dbReference>
<organism evidence="10 11">
    <name type="scientific">Cupriavidus taiwanensis</name>
    <dbReference type="NCBI Taxonomy" id="164546"/>
    <lineage>
        <taxon>Bacteria</taxon>
        <taxon>Pseudomonadati</taxon>
        <taxon>Pseudomonadota</taxon>
        <taxon>Betaproteobacteria</taxon>
        <taxon>Burkholderiales</taxon>
        <taxon>Burkholderiaceae</taxon>
        <taxon>Cupriavidus</taxon>
    </lineage>
</organism>
<dbReference type="Pfam" id="PF00848">
    <property type="entry name" value="Ring_hydroxyl_A"/>
    <property type="match status" value="1"/>
</dbReference>
<evidence type="ECO:0000256" key="8">
    <source>
        <dbReference type="ARBA" id="ARBA00023027"/>
    </source>
</evidence>
<evidence type="ECO:0000256" key="3">
    <source>
        <dbReference type="ARBA" id="ARBA00022723"/>
    </source>
</evidence>
<accession>A0A975XBA1</accession>
<feature type="domain" description="Rieske" evidence="9">
    <location>
        <begin position="45"/>
        <end position="142"/>
    </location>
</feature>
<evidence type="ECO:0000313" key="11">
    <source>
        <dbReference type="Proteomes" id="UP000256297"/>
    </source>
</evidence>
<gene>
    <name evidence="10" type="ORF">CBM2589_A70445</name>
</gene>
<comment type="similarity">
    <text evidence="1">Belongs to the bacterial ring-hydroxylating dioxygenase alpha subunit family.</text>
</comment>
<keyword evidence="5" id="KW-0560">Oxidoreductase</keyword>
<keyword evidence="8" id="KW-0520">NAD</keyword>
<proteinExistence type="inferred from homology"/>
<dbReference type="InterPro" id="IPR036922">
    <property type="entry name" value="Rieske_2Fe-2S_sf"/>
</dbReference>
<dbReference type="SUPFAM" id="SSF55961">
    <property type="entry name" value="Bet v1-like"/>
    <property type="match status" value="1"/>
</dbReference>
<evidence type="ECO:0000256" key="6">
    <source>
        <dbReference type="ARBA" id="ARBA00023004"/>
    </source>
</evidence>
<keyword evidence="6" id="KW-0408">Iron</keyword>
<evidence type="ECO:0000256" key="4">
    <source>
        <dbReference type="ARBA" id="ARBA00022964"/>
    </source>
</evidence>
<dbReference type="AlphaFoldDB" id="A0A975XBA1"/>
<dbReference type="PANTHER" id="PTHR43756">
    <property type="entry name" value="CHOLINE MONOOXYGENASE, CHLOROPLASTIC"/>
    <property type="match status" value="1"/>
</dbReference>
<dbReference type="InterPro" id="IPR015881">
    <property type="entry name" value="ARHD_Rieske_2Fe_2S"/>
</dbReference>
<dbReference type="SUPFAM" id="SSF50022">
    <property type="entry name" value="ISP domain"/>
    <property type="match status" value="1"/>
</dbReference>
<dbReference type="InterPro" id="IPR001663">
    <property type="entry name" value="Rng_hydr_dOase-A"/>
</dbReference>
<dbReference type="Pfam" id="PF00355">
    <property type="entry name" value="Rieske"/>
    <property type="match status" value="1"/>
</dbReference>
<evidence type="ECO:0000256" key="1">
    <source>
        <dbReference type="ARBA" id="ARBA00008751"/>
    </source>
</evidence>
<protein>
    <recommendedName>
        <fullName evidence="9">Rieske domain-containing protein</fullName>
    </recommendedName>
</protein>
<dbReference type="Gene3D" id="2.102.10.10">
    <property type="entry name" value="Rieske [2Fe-2S] iron-sulphur domain"/>
    <property type="match status" value="1"/>
</dbReference>
<dbReference type="PANTHER" id="PTHR43756:SF1">
    <property type="entry name" value="3-PHENYLPROPIONATE_CINNAMIC ACID DIOXYGENASE SUBUNIT ALPHA"/>
    <property type="match status" value="1"/>
</dbReference>
<dbReference type="InterPro" id="IPR015879">
    <property type="entry name" value="Ring_hydroxy_dOase_asu_C_dom"/>
</dbReference>
<keyword evidence="3" id="KW-0479">Metal-binding</keyword>
<evidence type="ECO:0000256" key="7">
    <source>
        <dbReference type="ARBA" id="ARBA00023014"/>
    </source>
</evidence>
<dbReference type="GO" id="GO:0051213">
    <property type="term" value="F:dioxygenase activity"/>
    <property type="evidence" value="ECO:0007669"/>
    <property type="project" value="UniProtKB-KW"/>
</dbReference>
<dbReference type="Proteomes" id="UP000256297">
    <property type="component" value="Chromosome CBM2589_a"/>
</dbReference>
<dbReference type="InterPro" id="IPR017941">
    <property type="entry name" value="Rieske_2Fe-2S"/>
</dbReference>
<dbReference type="GO" id="GO:0051537">
    <property type="term" value="F:2 iron, 2 sulfur cluster binding"/>
    <property type="evidence" value="ECO:0007669"/>
    <property type="project" value="UniProtKB-KW"/>
</dbReference>
<dbReference type="PRINTS" id="PR00090">
    <property type="entry name" value="RNGDIOXGNASE"/>
</dbReference>
<comment type="caution">
    <text evidence="10">The sequence shown here is derived from an EMBL/GenBank/DDBJ whole genome shotgun (WGS) entry which is preliminary data.</text>
</comment>
<reference evidence="10 11" key="1">
    <citation type="submission" date="2018-01" db="EMBL/GenBank/DDBJ databases">
        <authorList>
            <person name="Clerissi C."/>
        </authorList>
    </citation>
    <scope>NUCLEOTIDE SEQUENCE [LARGE SCALE GENOMIC DNA]</scope>
    <source>
        <strain evidence="10">Cupriavidus taiwanensis STM 3521</strain>
    </source>
</reference>
<keyword evidence="7" id="KW-0411">Iron-sulfur</keyword>
<dbReference type="CDD" id="cd03469">
    <property type="entry name" value="Rieske_RO_Alpha_N"/>
    <property type="match status" value="1"/>
</dbReference>
<evidence type="ECO:0000313" key="10">
    <source>
        <dbReference type="EMBL" id="SOY64341.1"/>
    </source>
</evidence>
<dbReference type="RefSeq" id="WP_116340316.1">
    <property type="nucleotide sequence ID" value="NZ_LT976857.1"/>
</dbReference>